<dbReference type="SUPFAM" id="SSF55144">
    <property type="entry name" value="LigT-like"/>
    <property type="match status" value="1"/>
</dbReference>
<proteinExistence type="predicted"/>
<dbReference type="Pfam" id="PF13563">
    <property type="entry name" value="2_5_RNA_ligase2"/>
    <property type="match status" value="1"/>
</dbReference>
<keyword evidence="1" id="KW-0436">Ligase</keyword>
<dbReference type="InterPro" id="IPR009097">
    <property type="entry name" value="Cyclic_Pdiesterase"/>
</dbReference>
<dbReference type="RefSeq" id="WP_316434677.1">
    <property type="nucleotide sequence ID" value="NZ_CP053586.1"/>
</dbReference>
<dbReference type="EMBL" id="CP053586">
    <property type="protein sequence ID" value="WNZ23098.1"/>
    <property type="molecule type" value="Genomic_DNA"/>
</dbReference>
<accession>A0AA96WDH6</accession>
<gene>
    <name evidence="1" type="ORF">HJG54_09650</name>
</gene>
<organism evidence="1">
    <name type="scientific">Leptolyngbya sp. NK1-12</name>
    <dbReference type="NCBI Taxonomy" id="2547451"/>
    <lineage>
        <taxon>Bacteria</taxon>
        <taxon>Bacillati</taxon>
        <taxon>Cyanobacteriota</taxon>
        <taxon>Cyanophyceae</taxon>
        <taxon>Leptolyngbyales</taxon>
        <taxon>Leptolyngbyaceae</taxon>
        <taxon>Leptolyngbya group</taxon>
        <taxon>Leptolyngbya</taxon>
    </lineage>
</organism>
<evidence type="ECO:0000313" key="1">
    <source>
        <dbReference type="EMBL" id="WNZ23098.1"/>
    </source>
</evidence>
<dbReference type="GO" id="GO:0016874">
    <property type="term" value="F:ligase activity"/>
    <property type="evidence" value="ECO:0007669"/>
    <property type="project" value="UniProtKB-KW"/>
</dbReference>
<name>A0AA96WDH6_9CYAN</name>
<dbReference type="Gene3D" id="3.90.1140.10">
    <property type="entry name" value="Cyclic phosphodiesterase"/>
    <property type="match status" value="1"/>
</dbReference>
<protein>
    <submittedName>
        <fullName evidence="1">2'-5' RNA ligase family protein</fullName>
    </submittedName>
</protein>
<dbReference type="AlphaFoldDB" id="A0AA96WDH6"/>
<sequence length="168" mass="19416">MSSAPPLVLTLKLDAILFSGLNQLRQQHFPPERNFLPAHVTLFHHLPGEQEVIIQQDLQTLCSQTATLSLRLQRLRFLGRGVAVEIDCPELVQLRNRLAQAWSIWLTPQDRQPYRPHITIQNKVTPDAARQLYAQLNQTWQPLNGQGEGLLLWYYRNGPWEKVAEFSF</sequence>
<reference evidence="1" key="1">
    <citation type="submission" date="2020-05" db="EMBL/GenBank/DDBJ databases">
        <authorList>
            <person name="Zhu T."/>
            <person name="Keshari N."/>
            <person name="Lu X."/>
        </authorList>
    </citation>
    <scope>NUCLEOTIDE SEQUENCE</scope>
    <source>
        <strain evidence="1">NK1-12</strain>
    </source>
</reference>